<accession>A0ABT6QEK7</accession>
<dbReference type="PANTHER" id="PTHR34985">
    <property type="entry name" value="SLR0554 PROTEIN"/>
    <property type="match status" value="1"/>
</dbReference>
<proteinExistence type="predicted"/>
<keyword evidence="3" id="KW-1185">Reference proteome</keyword>
<dbReference type="Pfam" id="PF05272">
    <property type="entry name" value="VapE-like_dom"/>
    <property type="match status" value="1"/>
</dbReference>
<name>A0ABT6QEK7_9STRE</name>
<evidence type="ECO:0000313" key="3">
    <source>
        <dbReference type="Proteomes" id="UP001156146"/>
    </source>
</evidence>
<dbReference type="RefSeq" id="WP_224218473.1">
    <property type="nucleotide sequence ID" value="NZ_JAIRCA020000006.1"/>
</dbReference>
<sequence length="497" mass="58359">MNSDEIVNKIIEEDKQKVPPEVVDLTQARETNENNNSLDLAKKTRGDGFAVTLDNLKKILNGDSKLKGAIQYNTFTYEIDVTRPMKLNGRTLSGAIDDLIIREIRAYIATKYKLDYKKSDIADILEVVAGEHSYNPLKDYLESCENEYKKLVNQRDPFDILRHYLNIKDDEYNRIIVDLFFRGAVAKVFDPSIKFDFVLDLTGRQGVGKTQFFEGLFTHKYFTTVETFTDKDDKARMVRNWCVFDDEMVASKKASFSELKKFITETKLEFRPPYASSDRRLPKSFIIVRATNDHDYLNDLTGERRFLVAEVHKDTAYKGRKWTEKDRRHFWGAMVMAWRANQVLNLTDEQEKLVNEVRSRYKFVDEILEDIERYLETPYPKNMYQFPVTDSTRHYYIHDMMNHGYHMGANGVEIHLDTGKYGELVKRDKLTVNIFFSEVYLNNSPNPKDKNKVKKFMQNKEGWESRDSLRFGKSVKRGFAKIKKCRQCSQKIKKRLH</sequence>
<dbReference type="InterPro" id="IPR027417">
    <property type="entry name" value="P-loop_NTPase"/>
</dbReference>
<dbReference type="PANTHER" id="PTHR34985:SF1">
    <property type="entry name" value="SLR0554 PROTEIN"/>
    <property type="match status" value="1"/>
</dbReference>
<protein>
    <submittedName>
        <fullName evidence="2">Virulence-associated E family protein</fullName>
    </submittedName>
</protein>
<dbReference type="Proteomes" id="UP001156146">
    <property type="component" value="Unassembled WGS sequence"/>
</dbReference>
<dbReference type="EMBL" id="JAIRCA020000006">
    <property type="protein sequence ID" value="MDI2139260.1"/>
    <property type="molecule type" value="Genomic_DNA"/>
</dbReference>
<evidence type="ECO:0000313" key="2">
    <source>
        <dbReference type="EMBL" id="MDI2139260.1"/>
    </source>
</evidence>
<gene>
    <name evidence="2" type="ORF">K4Z77_003665</name>
</gene>
<comment type="caution">
    <text evidence="2">The sequence shown here is derived from an EMBL/GenBank/DDBJ whole genome shotgun (WGS) entry which is preliminary data.</text>
</comment>
<dbReference type="SUPFAM" id="SSF52540">
    <property type="entry name" value="P-loop containing nucleoside triphosphate hydrolases"/>
    <property type="match status" value="1"/>
</dbReference>
<reference evidence="2" key="1">
    <citation type="submission" date="2023-05" db="EMBL/GenBank/DDBJ databases">
        <title>Streptococcus hohhotensis sp. nov., isolated from the breast milk of healthy women.</title>
        <authorList>
            <person name="Liu W."/>
        </authorList>
    </citation>
    <scope>NUCLEOTIDE SEQUENCE</scope>
    <source>
        <strain evidence="2">IMAU99199</strain>
    </source>
</reference>
<dbReference type="InterPro" id="IPR007936">
    <property type="entry name" value="VapE-like_dom"/>
</dbReference>
<feature type="domain" description="Virulence-associated protein E-like" evidence="1">
    <location>
        <begin position="158"/>
        <end position="362"/>
    </location>
</feature>
<evidence type="ECO:0000259" key="1">
    <source>
        <dbReference type="Pfam" id="PF05272"/>
    </source>
</evidence>
<organism evidence="2 3">
    <name type="scientific">Streptococcus hohhotensis</name>
    <dbReference type="NCBI Taxonomy" id="2866998"/>
    <lineage>
        <taxon>Bacteria</taxon>
        <taxon>Bacillati</taxon>
        <taxon>Bacillota</taxon>
        <taxon>Bacilli</taxon>
        <taxon>Lactobacillales</taxon>
        <taxon>Streptococcaceae</taxon>
        <taxon>Streptococcus</taxon>
        <taxon>Streptococcus mitis group</taxon>
    </lineage>
</organism>